<dbReference type="EMBL" id="JBHSQH010000001">
    <property type="protein sequence ID" value="MFC5972923.1"/>
    <property type="molecule type" value="Genomic_DNA"/>
</dbReference>
<dbReference type="RefSeq" id="WP_247416877.1">
    <property type="nucleotide sequence ID" value="NZ_JALLGW010000001.1"/>
</dbReference>
<organism evidence="2 3">
    <name type="scientific">Halomarina salina</name>
    <dbReference type="NCBI Taxonomy" id="1872699"/>
    <lineage>
        <taxon>Archaea</taxon>
        <taxon>Methanobacteriati</taxon>
        <taxon>Methanobacteriota</taxon>
        <taxon>Stenosarchaea group</taxon>
        <taxon>Halobacteria</taxon>
        <taxon>Halobacteriales</taxon>
        <taxon>Natronomonadaceae</taxon>
        <taxon>Halomarina</taxon>
    </lineage>
</organism>
<reference evidence="2 3" key="1">
    <citation type="journal article" date="2019" name="Int. J. Syst. Evol. Microbiol.">
        <title>The Global Catalogue of Microorganisms (GCM) 10K type strain sequencing project: providing services to taxonomists for standard genome sequencing and annotation.</title>
        <authorList>
            <consortium name="The Broad Institute Genomics Platform"/>
            <consortium name="The Broad Institute Genome Sequencing Center for Infectious Disease"/>
            <person name="Wu L."/>
            <person name="Ma J."/>
        </authorList>
    </citation>
    <scope>NUCLEOTIDE SEQUENCE [LARGE SCALE GENOMIC DNA]</scope>
    <source>
        <strain evidence="2 3">CGMCC 1.12543</strain>
    </source>
</reference>
<proteinExistence type="predicted"/>
<gene>
    <name evidence="2" type="ORF">ACFPYI_16440</name>
</gene>
<feature type="region of interest" description="Disordered" evidence="1">
    <location>
        <begin position="92"/>
        <end position="111"/>
    </location>
</feature>
<evidence type="ECO:0000313" key="2">
    <source>
        <dbReference type="EMBL" id="MFC5972923.1"/>
    </source>
</evidence>
<sequence length="111" mass="12285">MSDESRGSDGPADGDYVAVLDRFEGDLAVLLLEADEETVGDVSISVERLPEAAHHTDAVLHVTVEDGDLVDARYDEDETEARADRVQSRFDRLSRRLGDGDDEHREDDASR</sequence>
<keyword evidence="3" id="KW-1185">Reference proteome</keyword>
<comment type="caution">
    <text evidence="2">The sequence shown here is derived from an EMBL/GenBank/DDBJ whole genome shotgun (WGS) entry which is preliminary data.</text>
</comment>
<protein>
    <submittedName>
        <fullName evidence="2">DUF3006 domain-containing protein</fullName>
    </submittedName>
</protein>
<dbReference type="AlphaFoldDB" id="A0ABD5RR62"/>
<dbReference type="InterPro" id="IPR021377">
    <property type="entry name" value="DUF3006"/>
</dbReference>
<name>A0ABD5RR62_9EURY</name>
<accession>A0ABD5RR62</accession>
<evidence type="ECO:0000313" key="3">
    <source>
        <dbReference type="Proteomes" id="UP001596099"/>
    </source>
</evidence>
<dbReference type="Pfam" id="PF11213">
    <property type="entry name" value="DUF3006"/>
    <property type="match status" value="1"/>
</dbReference>
<dbReference type="Proteomes" id="UP001596099">
    <property type="component" value="Unassembled WGS sequence"/>
</dbReference>
<evidence type="ECO:0000256" key="1">
    <source>
        <dbReference type="SAM" id="MobiDB-lite"/>
    </source>
</evidence>